<reference evidence="2 3" key="1">
    <citation type="journal article" date="2019" name="Sci. Rep.">
        <title>Orb-weaving spider Araneus ventricosus genome elucidates the spidroin gene catalogue.</title>
        <authorList>
            <person name="Kono N."/>
            <person name="Nakamura H."/>
            <person name="Ohtoshi R."/>
            <person name="Moran D.A.P."/>
            <person name="Shinohara A."/>
            <person name="Yoshida Y."/>
            <person name="Fujiwara M."/>
            <person name="Mori M."/>
            <person name="Tomita M."/>
            <person name="Arakawa K."/>
        </authorList>
    </citation>
    <scope>NUCLEOTIDE SEQUENCE [LARGE SCALE GENOMIC DNA]</scope>
</reference>
<gene>
    <name evidence="2" type="ORF">AVEN_67136_1</name>
</gene>
<proteinExistence type="predicted"/>
<dbReference type="Proteomes" id="UP000499080">
    <property type="component" value="Unassembled WGS sequence"/>
</dbReference>
<feature type="compositionally biased region" description="Basic and acidic residues" evidence="1">
    <location>
        <begin position="1"/>
        <end position="14"/>
    </location>
</feature>
<name>A0A4Y2IIF2_ARAVE</name>
<organism evidence="2 3">
    <name type="scientific">Araneus ventricosus</name>
    <name type="common">Orbweaver spider</name>
    <name type="synonym">Epeira ventricosa</name>
    <dbReference type="NCBI Taxonomy" id="182803"/>
    <lineage>
        <taxon>Eukaryota</taxon>
        <taxon>Metazoa</taxon>
        <taxon>Ecdysozoa</taxon>
        <taxon>Arthropoda</taxon>
        <taxon>Chelicerata</taxon>
        <taxon>Arachnida</taxon>
        <taxon>Araneae</taxon>
        <taxon>Araneomorphae</taxon>
        <taxon>Entelegynae</taxon>
        <taxon>Araneoidea</taxon>
        <taxon>Araneidae</taxon>
        <taxon>Araneus</taxon>
    </lineage>
</organism>
<dbReference type="EMBL" id="BGPR01002659">
    <property type="protein sequence ID" value="GBM77032.1"/>
    <property type="molecule type" value="Genomic_DNA"/>
</dbReference>
<feature type="region of interest" description="Disordered" evidence="1">
    <location>
        <begin position="1"/>
        <end position="21"/>
    </location>
</feature>
<accession>A0A4Y2IIF2</accession>
<evidence type="ECO:0000313" key="3">
    <source>
        <dbReference type="Proteomes" id="UP000499080"/>
    </source>
</evidence>
<protein>
    <recommendedName>
        <fullName evidence="4">Pre-C2HC domain-containing protein</fullName>
    </recommendedName>
</protein>
<sequence length="154" mass="17887">MSCSKHQEARKDDAMDTETGQYIDKNSEFKVVSPRKAVKNMPVTTKSPIKMANKFQELSNLDENKRQVPAINFKMDLSYNLTLQEINSMFPETENKLIKGFISIQANSPEIREKIIDLLKKNDKEFVLSEAREDRPLKIVIKWLPLDQDKEELN</sequence>
<comment type="caution">
    <text evidence="2">The sequence shown here is derived from an EMBL/GenBank/DDBJ whole genome shotgun (WGS) entry which is preliminary data.</text>
</comment>
<dbReference type="AlphaFoldDB" id="A0A4Y2IIF2"/>
<evidence type="ECO:0000313" key="2">
    <source>
        <dbReference type="EMBL" id="GBM77032.1"/>
    </source>
</evidence>
<evidence type="ECO:0000256" key="1">
    <source>
        <dbReference type="SAM" id="MobiDB-lite"/>
    </source>
</evidence>
<evidence type="ECO:0008006" key="4">
    <source>
        <dbReference type="Google" id="ProtNLM"/>
    </source>
</evidence>
<keyword evidence="3" id="KW-1185">Reference proteome</keyword>
<dbReference type="OrthoDB" id="8197297at2759"/>